<dbReference type="Pfam" id="PF01402">
    <property type="entry name" value="RHH_1"/>
    <property type="match status" value="1"/>
</dbReference>
<keyword evidence="3" id="KW-1185">Reference proteome</keyword>
<evidence type="ECO:0000259" key="1">
    <source>
        <dbReference type="Pfam" id="PF01402"/>
    </source>
</evidence>
<gene>
    <name evidence="2" type="ORF">E0493_05385</name>
</gene>
<reference evidence="2 3" key="1">
    <citation type="submission" date="2019-03" db="EMBL/GenBank/DDBJ databases">
        <title>Roseomonas sp. a novel Roseomonas species isolated from Sea whip Gorgonian.</title>
        <authorList>
            <person name="Li F."/>
            <person name="Pan X."/>
            <person name="Huang S."/>
            <person name="Li Z."/>
            <person name="Meng B."/>
        </authorList>
    </citation>
    <scope>NUCLEOTIDE SEQUENCE [LARGE SCALE GENOMIC DNA]</scope>
    <source>
        <strain evidence="2 3">M0104</strain>
    </source>
</reference>
<protein>
    <submittedName>
        <fullName evidence="2">CopG family transcriptional regulator</fullName>
    </submittedName>
</protein>
<comment type="caution">
    <text evidence="2">The sequence shown here is derived from an EMBL/GenBank/DDBJ whole genome shotgun (WGS) entry which is preliminary data.</text>
</comment>
<dbReference type="SUPFAM" id="SSF47598">
    <property type="entry name" value="Ribbon-helix-helix"/>
    <property type="match status" value="1"/>
</dbReference>
<feature type="domain" description="Ribbon-helix-helix protein CopG" evidence="1">
    <location>
        <begin position="6"/>
        <end position="44"/>
    </location>
</feature>
<sequence length="53" mass="5850">MAKAAVLSFRINDDTKEAITRAAAAEDRSVSYLVERILRSWLEEHGFLAKAAG</sequence>
<dbReference type="Proteomes" id="UP000460715">
    <property type="component" value="Unassembled WGS sequence"/>
</dbReference>
<dbReference type="GO" id="GO:0006355">
    <property type="term" value="P:regulation of DNA-templated transcription"/>
    <property type="evidence" value="ECO:0007669"/>
    <property type="project" value="InterPro"/>
</dbReference>
<dbReference type="RefSeq" id="WP_160935888.1">
    <property type="nucleotide sequence ID" value="NZ_SNVJ01000003.1"/>
</dbReference>
<dbReference type="EMBL" id="SNVJ01000003">
    <property type="protein sequence ID" value="MXP62782.1"/>
    <property type="molecule type" value="Genomic_DNA"/>
</dbReference>
<proteinExistence type="predicted"/>
<dbReference type="InterPro" id="IPR010985">
    <property type="entry name" value="Ribbon_hlx_hlx"/>
</dbReference>
<organism evidence="2 3">
    <name type="scientific">Teichococcus coralli</name>
    <dbReference type="NCBI Taxonomy" id="2545983"/>
    <lineage>
        <taxon>Bacteria</taxon>
        <taxon>Pseudomonadati</taxon>
        <taxon>Pseudomonadota</taxon>
        <taxon>Alphaproteobacteria</taxon>
        <taxon>Acetobacterales</taxon>
        <taxon>Roseomonadaceae</taxon>
        <taxon>Roseomonas</taxon>
    </lineage>
</organism>
<evidence type="ECO:0000313" key="2">
    <source>
        <dbReference type="EMBL" id="MXP62782.1"/>
    </source>
</evidence>
<name>A0A845BBQ1_9PROT</name>
<dbReference type="OrthoDB" id="7875466at2"/>
<dbReference type="InterPro" id="IPR002145">
    <property type="entry name" value="CopG"/>
</dbReference>
<dbReference type="AlphaFoldDB" id="A0A845BBQ1"/>
<accession>A0A845BBQ1</accession>
<evidence type="ECO:0000313" key="3">
    <source>
        <dbReference type="Proteomes" id="UP000460715"/>
    </source>
</evidence>